<dbReference type="InterPro" id="IPR022742">
    <property type="entry name" value="Hydrolase_4"/>
</dbReference>
<dbReference type="AlphaFoldDB" id="C8X113"/>
<sequence>MGKWRSLFVDNQESGNALAVLHYHLGESSAPVVIVCHGFTGSKEGDGRHLRFAEFLAQNGWQTVLFDFAGNGQSEGDFAFSSLSTQISDLTAVVDWVQLFSPRRLVCLGRSFGGTTAICQAARDQRVQAVCTWAAPARLHLLFDRFRVSVHGDRIRLQSEAGAIEVAHQFFSDFERIDPLQEVARLAPRPYWCVHGKADTTVPVADGRLLYAAAGSPKAAYWVDHGDHQLHAQQQQVWAQTRSWFDALERSGG</sequence>
<dbReference type="InterPro" id="IPR029058">
    <property type="entry name" value="AB_hydrolase_fold"/>
</dbReference>
<dbReference type="PANTHER" id="PTHR22946">
    <property type="entry name" value="DIENELACTONE HYDROLASE DOMAIN-CONTAINING PROTEIN-RELATED"/>
    <property type="match status" value="1"/>
</dbReference>
<dbReference type="SUPFAM" id="SSF53474">
    <property type="entry name" value="alpha/beta-Hydrolases"/>
    <property type="match status" value="1"/>
</dbReference>
<dbReference type="InterPro" id="IPR050261">
    <property type="entry name" value="FrsA_esterase"/>
</dbReference>
<dbReference type="Gene3D" id="3.40.50.1820">
    <property type="entry name" value="alpha/beta hydrolase"/>
    <property type="match status" value="1"/>
</dbReference>
<reference evidence="2 3" key="2">
    <citation type="journal article" date="2010" name="Stand. Genomic Sci.">
        <title>Complete genome sequence of Desulfohalobium retbaense type strain (HR(100)).</title>
        <authorList>
            <person name="Spring S."/>
            <person name="Nolan M."/>
            <person name="Lapidus A."/>
            <person name="Glavina Del Rio T."/>
            <person name="Copeland A."/>
            <person name="Tice H."/>
            <person name="Cheng J.F."/>
            <person name="Lucas S."/>
            <person name="Land M."/>
            <person name="Chen F."/>
            <person name="Bruce D."/>
            <person name="Goodwin L."/>
            <person name="Pitluck S."/>
            <person name="Ivanova N."/>
            <person name="Mavromatis K."/>
            <person name="Mikhailova N."/>
            <person name="Pati A."/>
            <person name="Chen A."/>
            <person name="Palaniappan K."/>
            <person name="Hauser L."/>
            <person name="Chang Y.J."/>
            <person name="Jeffries C.D."/>
            <person name="Munk C."/>
            <person name="Kiss H."/>
            <person name="Chain P."/>
            <person name="Han C."/>
            <person name="Brettin T."/>
            <person name="Detter J.C."/>
            <person name="Schuler E."/>
            <person name="Goker M."/>
            <person name="Rohde M."/>
            <person name="Bristow J."/>
            <person name="Eisen J.A."/>
            <person name="Markowitz V."/>
            <person name="Hugenholtz P."/>
            <person name="Kyrpides N.C."/>
            <person name="Klenk H.P."/>
        </authorList>
    </citation>
    <scope>NUCLEOTIDE SEQUENCE [LARGE SCALE GENOMIC DNA]</scope>
    <source>
        <strain evidence="2 3">DSM 5692</strain>
    </source>
</reference>
<dbReference type="eggNOG" id="COG1073">
    <property type="taxonomic scope" value="Bacteria"/>
</dbReference>
<dbReference type="RefSeq" id="WP_015751268.1">
    <property type="nucleotide sequence ID" value="NC_013223.1"/>
</dbReference>
<keyword evidence="3" id="KW-1185">Reference proteome</keyword>
<feature type="domain" description="Serine aminopeptidase S33" evidence="1">
    <location>
        <begin position="31"/>
        <end position="137"/>
    </location>
</feature>
<name>C8X113_DESRD</name>
<reference evidence="3" key="1">
    <citation type="submission" date="2009-09" db="EMBL/GenBank/DDBJ databases">
        <title>The complete chromosome of Desulfohalobium retbaense DSM 5692.</title>
        <authorList>
            <consortium name="US DOE Joint Genome Institute (JGI-PGF)"/>
            <person name="Lucas S."/>
            <person name="Copeland A."/>
            <person name="Lapidus A."/>
            <person name="Glavina del Rio T."/>
            <person name="Dalin E."/>
            <person name="Tice H."/>
            <person name="Bruce D."/>
            <person name="Goodwin L."/>
            <person name="Pitluck S."/>
            <person name="Kyrpides N."/>
            <person name="Mavromatis K."/>
            <person name="Ivanova N."/>
            <person name="Mikhailova N."/>
            <person name="Munk A.C."/>
            <person name="Brettin T."/>
            <person name="Detter J.C."/>
            <person name="Han C."/>
            <person name="Tapia R."/>
            <person name="Larimer F."/>
            <person name="Land M."/>
            <person name="Hauser L."/>
            <person name="Markowitz V."/>
            <person name="Cheng J.-F."/>
            <person name="Hugenholtz P."/>
            <person name="Woyke T."/>
            <person name="Wu D."/>
            <person name="Spring S."/>
            <person name="Klenk H.-P."/>
            <person name="Eisen J.A."/>
        </authorList>
    </citation>
    <scope>NUCLEOTIDE SEQUENCE [LARGE SCALE GENOMIC DNA]</scope>
    <source>
        <strain evidence="3">DSM 5692</strain>
    </source>
</reference>
<organism evidence="2 3">
    <name type="scientific">Desulfohalobium retbaense (strain ATCC 49708 / DSM 5692 / JCM 16813 / HR100)</name>
    <dbReference type="NCBI Taxonomy" id="485915"/>
    <lineage>
        <taxon>Bacteria</taxon>
        <taxon>Pseudomonadati</taxon>
        <taxon>Thermodesulfobacteriota</taxon>
        <taxon>Desulfovibrionia</taxon>
        <taxon>Desulfovibrionales</taxon>
        <taxon>Desulfohalobiaceae</taxon>
        <taxon>Desulfohalobium</taxon>
    </lineage>
</organism>
<protein>
    <recommendedName>
        <fullName evidence="1">Serine aminopeptidase S33 domain-containing protein</fullName>
    </recommendedName>
</protein>
<gene>
    <name evidence="2" type="ordered locus">Dret_0819</name>
</gene>
<proteinExistence type="predicted"/>
<evidence type="ECO:0000259" key="1">
    <source>
        <dbReference type="Pfam" id="PF12146"/>
    </source>
</evidence>
<dbReference type="Pfam" id="PF12146">
    <property type="entry name" value="Hydrolase_4"/>
    <property type="match status" value="1"/>
</dbReference>
<dbReference type="HOGENOM" id="CLU_048353_3_3_7"/>
<dbReference type="EMBL" id="CP001734">
    <property type="protein sequence ID" value="ACV68110.1"/>
    <property type="molecule type" value="Genomic_DNA"/>
</dbReference>
<dbReference type="STRING" id="485915.Dret_0819"/>
<accession>C8X113</accession>
<evidence type="ECO:0000313" key="2">
    <source>
        <dbReference type="EMBL" id="ACV68110.1"/>
    </source>
</evidence>
<dbReference type="OrthoDB" id="9777090at2"/>
<evidence type="ECO:0000313" key="3">
    <source>
        <dbReference type="Proteomes" id="UP000001052"/>
    </source>
</evidence>
<dbReference type="KEGG" id="drt:Dret_0819"/>
<dbReference type="Proteomes" id="UP000001052">
    <property type="component" value="Chromosome"/>
</dbReference>